<organism evidence="5 6">
    <name type="scientific">Ruminococcus bicirculans</name>
    <name type="common">ex Wegman et al. 2014</name>
    <dbReference type="NCBI Taxonomy" id="1160721"/>
    <lineage>
        <taxon>Bacteria</taxon>
        <taxon>Bacillati</taxon>
        <taxon>Bacillota</taxon>
        <taxon>Clostridia</taxon>
        <taxon>Eubacteriales</taxon>
        <taxon>Oscillospiraceae</taxon>
        <taxon>Ruminococcus</taxon>
    </lineage>
</organism>
<feature type="compositionally biased region" description="Basic and acidic residues" evidence="1">
    <location>
        <begin position="187"/>
        <end position="206"/>
    </location>
</feature>
<evidence type="ECO:0000256" key="2">
    <source>
        <dbReference type="SAM" id="Phobius"/>
    </source>
</evidence>
<protein>
    <submittedName>
        <fullName evidence="5">DUF4366 domain-containing protein</fullName>
    </submittedName>
</protein>
<gene>
    <name evidence="5" type="ORF">PNU62_05005</name>
</gene>
<comment type="caution">
    <text evidence="5">The sequence shown here is derived from an EMBL/GenBank/DDBJ whole genome shotgun (WGS) entry which is preliminary data.</text>
</comment>
<feature type="transmembrane region" description="Helical" evidence="2">
    <location>
        <begin position="217"/>
        <end position="236"/>
    </location>
</feature>
<keyword evidence="3" id="KW-0732">Signal</keyword>
<keyword evidence="2" id="KW-0472">Membrane</keyword>
<evidence type="ECO:0000313" key="5">
    <source>
        <dbReference type="EMBL" id="MDB8744372.1"/>
    </source>
</evidence>
<dbReference type="InterPro" id="IPR025376">
    <property type="entry name" value="CD1107-like_dom"/>
</dbReference>
<dbReference type="RefSeq" id="WP_195388220.1">
    <property type="nucleotide sequence ID" value="NZ_JADNGL010000006.1"/>
</dbReference>
<feature type="domain" description="Mobile element protein CD1107-like" evidence="4">
    <location>
        <begin position="93"/>
        <end position="241"/>
    </location>
</feature>
<reference evidence="5" key="1">
    <citation type="submission" date="2023-01" db="EMBL/GenBank/DDBJ databases">
        <title>Human gut microbiome strain richness.</title>
        <authorList>
            <person name="Chen-Liaw A."/>
        </authorList>
    </citation>
    <scope>NUCLEOTIDE SEQUENCE</scope>
    <source>
        <strain evidence="5">1001275st1_F4_1001275B_160808</strain>
    </source>
</reference>
<dbReference type="EMBL" id="JAQMLV010000005">
    <property type="protein sequence ID" value="MDB8744372.1"/>
    <property type="molecule type" value="Genomic_DNA"/>
</dbReference>
<accession>A0AAW6E5M0</accession>
<evidence type="ECO:0000313" key="6">
    <source>
        <dbReference type="Proteomes" id="UP001211015"/>
    </source>
</evidence>
<sequence length="270" mass="29369">MWNTKKSVAAIFSAMALTLASVGNAIPAFAEEAETTAITEMADDSSAANMELGEEDMQKLVDEIQHNKAAMENSDDETNNAGHDYYADENYDTDGNATLIKHEKIIYDSEEMQFIAVTTKDGNVFYILINYSAEGDEDNVFFLNKVDDFDLYSLLYAGNEGEEEKDPAEQAKKYADAATNGGVTADVSDRAEETIGETERAEEKSTTKQPSSMNSNALILVGVGVLAVIGGAVLVLKKGKFGKKKNTGAEDFEEDYDDDYGSVTDEDDEA</sequence>
<keyword evidence="2" id="KW-0812">Transmembrane</keyword>
<dbReference type="Proteomes" id="UP001211015">
    <property type="component" value="Unassembled WGS sequence"/>
</dbReference>
<evidence type="ECO:0000256" key="3">
    <source>
        <dbReference type="SAM" id="SignalP"/>
    </source>
</evidence>
<feature type="signal peptide" evidence="3">
    <location>
        <begin position="1"/>
        <end position="30"/>
    </location>
</feature>
<keyword evidence="2" id="KW-1133">Transmembrane helix</keyword>
<feature type="chain" id="PRO_5043588443" evidence="3">
    <location>
        <begin position="31"/>
        <end position="270"/>
    </location>
</feature>
<evidence type="ECO:0000256" key="1">
    <source>
        <dbReference type="SAM" id="MobiDB-lite"/>
    </source>
</evidence>
<dbReference type="AlphaFoldDB" id="A0AAW6E5M0"/>
<feature type="region of interest" description="Disordered" evidence="1">
    <location>
        <begin position="243"/>
        <end position="270"/>
    </location>
</feature>
<evidence type="ECO:0000259" key="4">
    <source>
        <dbReference type="Pfam" id="PF14283"/>
    </source>
</evidence>
<feature type="compositionally biased region" description="Acidic residues" evidence="1">
    <location>
        <begin position="250"/>
        <end position="270"/>
    </location>
</feature>
<dbReference type="Pfam" id="PF14283">
    <property type="entry name" value="CD1107-like"/>
    <property type="match status" value="1"/>
</dbReference>
<proteinExistence type="predicted"/>
<name>A0AAW6E5M0_9FIRM</name>
<feature type="region of interest" description="Disordered" evidence="1">
    <location>
        <begin position="160"/>
        <end position="212"/>
    </location>
</feature>